<dbReference type="Pfam" id="PF11148">
    <property type="entry name" value="DUF2922"/>
    <property type="match status" value="1"/>
</dbReference>
<gene>
    <name evidence="1" type="ORF">KIMC2_00130</name>
    <name evidence="2" type="ORF">KIMC2_20430</name>
</gene>
<accession>A0AAU9DGS7</accession>
<evidence type="ECO:0000313" key="1">
    <source>
        <dbReference type="EMBL" id="BDR55451.1"/>
    </source>
</evidence>
<evidence type="ECO:0008006" key="4">
    <source>
        <dbReference type="Google" id="ProtNLM"/>
    </source>
</evidence>
<keyword evidence="3" id="KW-1185">Reference proteome</keyword>
<evidence type="ECO:0000313" key="2">
    <source>
        <dbReference type="EMBL" id="BDR57481.1"/>
    </source>
</evidence>
<reference evidence="2 3" key="1">
    <citation type="journal article" date="2023" name="Microbiol. Spectr.">
        <title>Symbiosis of Carpenter Bees with Uncharacterized Lactic Acid Bacteria Showing NAD Auxotrophy.</title>
        <authorList>
            <person name="Kawasaki S."/>
            <person name="Ozawa K."/>
            <person name="Mori T."/>
            <person name="Yamamoto A."/>
            <person name="Ito M."/>
            <person name="Ohkuma M."/>
            <person name="Sakamoto M."/>
            <person name="Matsutani M."/>
        </authorList>
    </citation>
    <scope>NUCLEOTIDE SEQUENCE [LARGE SCALE GENOMIC DNA]</scope>
    <source>
        <strain evidence="2 3">KimC2</strain>
    </source>
</reference>
<protein>
    <recommendedName>
        <fullName evidence="4">DUF2922 domain-containing protein</fullName>
    </recommendedName>
</protein>
<dbReference type="EMBL" id="AP026801">
    <property type="protein sequence ID" value="BDR55451.1"/>
    <property type="molecule type" value="Genomic_DNA"/>
</dbReference>
<dbReference type="Proteomes" id="UP001321804">
    <property type="component" value="Chromosome"/>
</dbReference>
<proteinExistence type="predicted"/>
<dbReference type="RefSeq" id="WP_317696607.1">
    <property type="nucleotide sequence ID" value="NZ_AP026801.1"/>
</dbReference>
<dbReference type="KEGG" id="xak:KIMC2_20430"/>
<dbReference type="KEGG" id="xak:KIMC2_00130"/>
<dbReference type="InterPro" id="IPR021321">
    <property type="entry name" value="DUF2922"/>
</dbReference>
<dbReference type="EMBL" id="AP026801">
    <property type="protein sequence ID" value="BDR57481.1"/>
    <property type="molecule type" value="Genomic_DNA"/>
</dbReference>
<sequence length="75" mass="8348">MAKVLQLKFKNEAGKNTSMSFTYVNDNLSRETVAKAMEDLAALDLFKDKDGNLLYKTPVSAKYVETTETEVVPAN</sequence>
<dbReference type="AlphaFoldDB" id="A0AAU9DGS7"/>
<name>A0AAU9DGS7_9LACO</name>
<evidence type="ECO:0000313" key="3">
    <source>
        <dbReference type="Proteomes" id="UP001321804"/>
    </source>
</evidence>
<organism evidence="2 3">
    <name type="scientific">Xylocopilactobacillus apis</name>
    <dbReference type="NCBI Taxonomy" id="2932183"/>
    <lineage>
        <taxon>Bacteria</taxon>
        <taxon>Bacillati</taxon>
        <taxon>Bacillota</taxon>
        <taxon>Bacilli</taxon>
        <taxon>Lactobacillales</taxon>
        <taxon>Lactobacillaceae</taxon>
        <taxon>Xylocopilactobacillus</taxon>
    </lineage>
</organism>